<evidence type="ECO:0000256" key="1">
    <source>
        <dbReference type="SAM" id="MobiDB-lite"/>
    </source>
</evidence>
<evidence type="ECO:0000313" key="3">
    <source>
        <dbReference type="Proteomes" id="UP000076717"/>
    </source>
</evidence>
<organism evidence="2 3">
    <name type="scientific">Rathayibacter tanaceti</name>
    <dbReference type="NCBI Taxonomy" id="1671680"/>
    <lineage>
        <taxon>Bacteria</taxon>
        <taxon>Bacillati</taxon>
        <taxon>Actinomycetota</taxon>
        <taxon>Actinomycetes</taxon>
        <taxon>Micrococcales</taxon>
        <taxon>Microbacteriaceae</taxon>
        <taxon>Rathayibacter</taxon>
    </lineage>
</organism>
<proteinExistence type="predicted"/>
<gene>
    <name evidence="2" type="ORF">ACH61_02847</name>
</gene>
<evidence type="ECO:0000313" key="2">
    <source>
        <dbReference type="EMBL" id="KZX20047.1"/>
    </source>
</evidence>
<feature type="compositionally biased region" description="Basic and acidic residues" evidence="1">
    <location>
        <begin position="164"/>
        <end position="179"/>
    </location>
</feature>
<protein>
    <recommendedName>
        <fullName evidence="4">DNA helicase</fullName>
    </recommendedName>
</protein>
<feature type="region of interest" description="Disordered" evidence="1">
    <location>
        <begin position="134"/>
        <end position="179"/>
    </location>
</feature>
<reference evidence="2 3" key="1">
    <citation type="submission" date="2015-08" db="EMBL/GenBank/DDBJ databases">
        <title>Draft Genome Sequence of Rathayibacter sp. Strain VKM Ac-2596 Isolated from Leaf Gall Induced by Plant-Parasitic Nematodes.</title>
        <authorList>
            <person name="Vasilenko O.V."/>
            <person name="Starodumova I.P."/>
            <person name="Tarlachkov S.V."/>
            <person name="Dorofeeva L.V."/>
            <person name="Evtushenko L.I."/>
        </authorList>
    </citation>
    <scope>NUCLEOTIDE SEQUENCE [LARGE SCALE GENOMIC DNA]</scope>
    <source>
        <strain evidence="2 3">VKM Ac-2596</strain>
    </source>
</reference>
<evidence type="ECO:0008006" key="4">
    <source>
        <dbReference type="Google" id="ProtNLM"/>
    </source>
</evidence>
<dbReference type="AlphaFoldDB" id="A0A162IZI2"/>
<sequence length="179" mass="19841">MTDGNTILESELSREREYVAALYARLDELIAHARQALDTVRIESVGGNHQSRSERDAYARLYEDRIRSLTGADDRLAFGRLTLADGDSEHRYIGRIGLRDDEQDTLLLDWRAPQSAAFYQATAARPMGTRARRHLTTRARGPPLRGRGLRRGAAARGHGAPGRGRADGRARGPAHRSDA</sequence>
<accession>A0A162IZI2</accession>
<name>A0A162IZI2_9MICO</name>
<feature type="compositionally biased region" description="Low complexity" evidence="1">
    <location>
        <begin position="138"/>
        <end position="158"/>
    </location>
</feature>
<dbReference type="EMBL" id="LIIN01000146">
    <property type="protein sequence ID" value="KZX20047.1"/>
    <property type="molecule type" value="Genomic_DNA"/>
</dbReference>
<keyword evidence="3" id="KW-1185">Reference proteome</keyword>
<comment type="caution">
    <text evidence="2">The sequence shown here is derived from an EMBL/GenBank/DDBJ whole genome shotgun (WGS) entry which is preliminary data.</text>
</comment>
<dbReference type="Proteomes" id="UP000076717">
    <property type="component" value="Unassembled WGS sequence"/>
</dbReference>